<protein>
    <submittedName>
        <fullName evidence="4">DedD protein</fullName>
    </submittedName>
</protein>
<dbReference type="Pfam" id="PF05036">
    <property type="entry name" value="SPOR"/>
    <property type="match status" value="1"/>
</dbReference>
<evidence type="ECO:0000259" key="3">
    <source>
        <dbReference type="PROSITE" id="PS51724"/>
    </source>
</evidence>
<feature type="compositionally biased region" description="Low complexity" evidence="1">
    <location>
        <begin position="182"/>
        <end position="201"/>
    </location>
</feature>
<keyword evidence="2" id="KW-1133">Transmembrane helix</keyword>
<dbReference type="InterPro" id="IPR036680">
    <property type="entry name" value="SPOR-like_sf"/>
</dbReference>
<dbReference type="Gene3D" id="3.30.70.1070">
    <property type="entry name" value="Sporulation related repeat"/>
    <property type="match status" value="1"/>
</dbReference>
<reference evidence="4 5" key="1">
    <citation type="submission" date="2023-03" db="EMBL/GenBank/DDBJ databases">
        <authorList>
            <person name="Pearce D."/>
        </authorList>
    </citation>
    <scope>NUCLEOTIDE SEQUENCE [LARGE SCALE GENOMIC DNA]</scope>
    <source>
        <strain evidence="4">Msz</strain>
    </source>
</reference>
<sequence>MDQQLKQRLIGATIIVSLVVIFVPMLFEDRQGDQYAAGTGDIPDLPKEVETKSIELPKTAAEAAPSSGEEHVSSGYRIIPLTDEDPEGAGSDSPELGTSSNELRDSVARGSSTDADNDVSASLGDGQTNPAPSDDARAVSTETPAKATASGKPKPTSSSKAKSDRPSLTAKRSEDIVADSLATPEQPAAAPKTKPKAALTKPVEKVSKKPETEKASRSNPNVKLASPSVSSQKPTQTKSTADASKVARSESVAKAPESVSASPATGSEAKLNAPDTADDLAAWVVQTGSFTAEGNARALAEKLRKSNFPAFVEVVSNSGTSIYRVQVGPELSRTRAEQVQKQIENTVGIKGIVIPHP</sequence>
<feature type="region of interest" description="Disordered" evidence="1">
    <location>
        <begin position="56"/>
        <end position="273"/>
    </location>
</feature>
<accession>A0ABN8WXT8</accession>
<feature type="compositionally biased region" description="Low complexity" evidence="1">
    <location>
        <begin position="148"/>
        <end position="160"/>
    </location>
</feature>
<keyword evidence="2" id="KW-0812">Transmembrane</keyword>
<dbReference type="EMBL" id="OX458333">
    <property type="protein sequence ID" value="CAI8747485.1"/>
    <property type="molecule type" value="Genomic_DNA"/>
</dbReference>
<evidence type="ECO:0000313" key="4">
    <source>
        <dbReference type="EMBL" id="CAI8747485.1"/>
    </source>
</evidence>
<gene>
    <name evidence="4" type="ORF">MSZNOR_0585</name>
</gene>
<feature type="compositionally biased region" description="Polar residues" evidence="1">
    <location>
        <begin position="217"/>
        <end position="242"/>
    </location>
</feature>
<keyword evidence="2" id="KW-0472">Membrane</keyword>
<name>A0ABN8WXT8_9GAMM</name>
<feature type="compositionally biased region" description="Basic and acidic residues" evidence="1">
    <location>
        <begin position="161"/>
        <end position="175"/>
    </location>
</feature>
<dbReference type="RefSeq" id="WP_026610670.1">
    <property type="nucleotide sequence ID" value="NZ_OX458333.1"/>
</dbReference>
<dbReference type="Proteomes" id="UP001162030">
    <property type="component" value="Chromosome"/>
</dbReference>
<dbReference type="SUPFAM" id="SSF110997">
    <property type="entry name" value="Sporulation related repeat"/>
    <property type="match status" value="1"/>
</dbReference>
<dbReference type="InterPro" id="IPR052521">
    <property type="entry name" value="Cell_div_SPOR-domain"/>
</dbReference>
<evidence type="ECO:0000256" key="1">
    <source>
        <dbReference type="SAM" id="MobiDB-lite"/>
    </source>
</evidence>
<evidence type="ECO:0000256" key="2">
    <source>
        <dbReference type="SAM" id="Phobius"/>
    </source>
</evidence>
<feature type="domain" description="SPOR" evidence="3">
    <location>
        <begin position="277"/>
        <end position="356"/>
    </location>
</feature>
<dbReference type="PANTHER" id="PTHR38687:SF1">
    <property type="entry name" value="CELL DIVISION PROTEIN DEDD"/>
    <property type="match status" value="1"/>
</dbReference>
<keyword evidence="5" id="KW-1185">Reference proteome</keyword>
<dbReference type="PROSITE" id="PS51724">
    <property type="entry name" value="SPOR"/>
    <property type="match status" value="1"/>
</dbReference>
<proteinExistence type="predicted"/>
<dbReference type="InterPro" id="IPR007730">
    <property type="entry name" value="SPOR-like_dom"/>
</dbReference>
<feature type="transmembrane region" description="Helical" evidence="2">
    <location>
        <begin position="9"/>
        <end position="27"/>
    </location>
</feature>
<organism evidence="4 5">
    <name type="scientific">Methylocaldum szegediense</name>
    <dbReference type="NCBI Taxonomy" id="73780"/>
    <lineage>
        <taxon>Bacteria</taxon>
        <taxon>Pseudomonadati</taxon>
        <taxon>Pseudomonadota</taxon>
        <taxon>Gammaproteobacteria</taxon>
        <taxon>Methylococcales</taxon>
        <taxon>Methylococcaceae</taxon>
        <taxon>Methylocaldum</taxon>
    </lineage>
</organism>
<feature type="compositionally biased region" description="Basic and acidic residues" evidence="1">
    <location>
        <begin position="202"/>
        <end position="216"/>
    </location>
</feature>
<dbReference type="PANTHER" id="PTHR38687">
    <property type="entry name" value="CELL DIVISION PROTEIN DEDD-RELATED"/>
    <property type="match status" value="1"/>
</dbReference>
<evidence type="ECO:0000313" key="5">
    <source>
        <dbReference type="Proteomes" id="UP001162030"/>
    </source>
</evidence>